<organism evidence="1 2">
    <name type="scientific">Rarispira pelagica</name>
    <dbReference type="NCBI Taxonomy" id="3141764"/>
    <lineage>
        <taxon>Bacteria</taxon>
        <taxon>Pseudomonadati</taxon>
        <taxon>Spirochaetota</taxon>
        <taxon>Spirochaetia</taxon>
        <taxon>Winmispirales</taxon>
        <taxon>Winmispiraceae</taxon>
        <taxon>Rarispira</taxon>
    </lineage>
</organism>
<keyword evidence="2" id="KW-1185">Reference proteome</keyword>
<sequence>MEKNIIITAIILLISSAGWTQSFGFFAESSILPEIMAKTDIEDIPVKTPGITQTGFYFLDRGKYTEGGLYFASTRGMSETLRGQTTPEGWELGILTGIKIIDIFNWLKAGIDLKIGAGTIQIYSDYGFIRELITGTFEATGEITIQATDWFYISGFAGYQIIGNYSPGKPFADFLSYSPVLGIRLALGER</sequence>
<dbReference type="RefSeq" id="WP_420069690.1">
    <property type="nucleotide sequence ID" value="NZ_JBCHKQ010000002.1"/>
</dbReference>
<proteinExistence type="predicted"/>
<name>A0ABU9UC47_9SPIR</name>
<accession>A0ABU9UC47</accession>
<evidence type="ECO:0000313" key="2">
    <source>
        <dbReference type="Proteomes" id="UP001466331"/>
    </source>
</evidence>
<evidence type="ECO:0000313" key="1">
    <source>
        <dbReference type="EMBL" id="MEM5948244.1"/>
    </source>
</evidence>
<evidence type="ECO:0008006" key="3">
    <source>
        <dbReference type="Google" id="ProtNLM"/>
    </source>
</evidence>
<dbReference type="Proteomes" id="UP001466331">
    <property type="component" value="Unassembled WGS sequence"/>
</dbReference>
<dbReference type="EMBL" id="JBCHKQ010000002">
    <property type="protein sequence ID" value="MEM5948244.1"/>
    <property type="molecule type" value="Genomic_DNA"/>
</dbReference>
<gene>
    <name evidence="1" type="ORF">WKV44_06785</name>
</gene>
<comment type="caution">
    <text evidence="1">The sequence shown here is derived from an EMBL/GenBank/DDBJ whole genome shotgun (WGS) entry which is preliminary data.</text>
</comment>
<protein>
    <recommendedName>
        <fullName evidence="3">Outer membrane protein beta-barrel domain-containing protein</fullName>
    </recommendedName>
</protein>
<reference evidence="1 2" key="1">
    <citation type="submission" date="2024-03" db="EMBL/GenBank/DDBJ databases">
        <title>Ignisphaera cupida sp. nov., a hyperthermophilic hydrolytic archaeon from a hot spring of Kamchatka, and proposal of Ignisphaeraceae fam. nov.</title>
        <authorList>
            <person name="Podosokorskaya O.A."/>
            <person name="Elcheninov A.G."/>
            <person name="Maltseva A.I."/>
            <person name="Zayulina K.S."/>
            <person name="Novikov A."/>
            <person name="Merkel A.Y."/>
        </authorList>
    </citation>
    <scope>NUCLEOTIDE SEQUENCE [LARGE SCALE GENOMIC DNA]</scope>
    <source>
        <strain evidence="1 2">38H-sp</strain>
    </source>
</reference>